<protein>
    <submittedName>
        <fullName evidence="3">Sulfurtransferase TusA family protein</fullName>
    </submittedName>
</protein>
<dbReference type="CDD" id="cd00291">
    <property type="entry name" value="SirA_YedF_YeeD"/>
    <property type="match status" value="1"/>
</dbReference>
<dbReference type="EMBL" id="CP132375">
    <property type="protein sequence ID" value="WLS99277.1"/>
    <property type="molecule type" value="Genomic_DNA"/>
</dbReference>
<evidence type="ECO:0000256" key="1">
    <source>
        <dbReference type="ARBA" id="ARBA00008984"/>
    </source>
</evidence>
<comment type="similarity">
    <text evidence="1">Belongs to the sulfur carrier protein TusA family.</text>
</comment>
<evidence type="ECO:0000313" key="4">
    <source>
        <dbReference type="Proteomes" id="UP001229773"/>
    </source>
</evidence>
<gene>
    <name evidence="3" type="ORF">RAM05_04575</name>
</gene>
<dbReference type="AlphaFoldDB" id="A0ABD7Z446"/>
<evidence type="ECO:0000259" key="2">
    <source>
        <dbReference type="Pfam" id="PF01206"/>
    </source>
</evidence>
<reference evidence="3 4" key="1">
    <citation type="submission" date="2023-08" db="EMBL/GenBank/DDBJ databases">
        <title>Complete genome sequences of 12 bacterial strains from the honey bee gut, resolved with long-read nanopore sequencing.</title>
        <authorList>
            <person name="Kwong W.K."/>
            <person name="Acheampong S."/>
            <person name="Polat M.F."/>
        </authorList>
    </citation>
    <scope>NUCLEOTIDE SEQUENCE [LARGE SCALE GENOMIC DNA]</scope>
    <source>
        <strain evidence="4">wkB9</strain>
    </source>
</reference>
<dbReference type="SUPFAM" id="SSF64307">
    <property type="entry name" value="SirA-like"/>
    <property type="match status" value="1"/>
</dbReference>
<dbReference type="RefSeq" id="WP_025330226.1">
    <property type="nucleotide sequence ID" value="NZ_CP132374.1"/>
</dbReference>
<feature type="domain" description="UPF0033" evidence="2">
    <location>
        <begin position="8"/>
        <end position="75"/>
    </location>
</feature>
<dbReference type="PANTHER" id="PTHR33279:SF6">
    <property type="entry name" value="SULFUR CARRIER PROTEIN YEDF-RELATED"/>
    <property type="match status" value="1"/>
</dbReference>
<dbReference type="Pfam" id="PF01206">
    <property type="entry name" value="TusA"/>
    <property type="match status" value="1"/>
</dbReference>
<dbReference type="GeneID" id="32538031"/>
<organism evidence="3 4">
    <name type="scientific">Snodgrassella alvi</name>
    <dbReference type="NCBI Taxonomy" id="1196083"/>
    <lineage>
        <taxon>Bacteria</taxon>
        <taxon>Pseudomonadati</taxon>
        <taxon>Pseudomonadota</taxon>
        <taxon>Betaproteobacteria</taxon>
        <taxon>Neisseriales</taxon>
        <taxon>Neisseriaceae</taxon>
        <taxon>Snodgrassella</taxon>
    </lineage>
</organism>
<dbReference type="Proteomes" id="UP001229773">
    <property type="component" value="Chromosome"/>
</dbReference>
<dbReference type="InterPro" id="IPR036868">
    <property type="entry name" value="TusA-like_sf"/>
</dbReference>
<sequence>MSEPHSDRTLDVIDLNCPMPILRAKKALAVMDSGEVLLVLATDKTAPDDFAAFCRQTGHELLHQQIRNDDVIMMWVKHR</sequence>
<accession>A0ABD7Z446</accession>
<dbReference type="PANTHER" id="PTHR33279">
    <property type="entry name" value="SULFUR CARRIER PROTEIN YEDF-RELATED"/>
    <property type="match status" value="1"/>
</dbReference>
<dbReference type="Gene3D" id="3.30.110.40">
    <property type="entry name" value="TusA-like domain"/>
    <property type="match status" value="1"/>
</dbReference>
<name>A0ABD7Z446_9NEIS</name>
<proteinExistence type="inferred from homology"/>
<dbReference type="InterPro" id="IPR001455">
    <property type="entry name" value="TusA-like"/>
</dbReference>
<evidence type="ECO:0000313" key="3">
    <source>
        <dbReference type="EMBL" id="WLS99277.1"/>
    </source>
</evidence>